<dbReference type="EMBL" id="JAWQEG010001572">
    <property type="protein sequence ID" value="KAK3878224.1"/>
    <property type="molecule type" value="Genomic_DNA"/>
</dbReference>
<evidence type="ECO:0000313" key="2">
    <source>
        <dbReference type="Proteomes" id="UP001286313"/>
    </source>
</evidence>
<reference evidence="1" key="1">
    <citation type="submission" date="2023-10" db="EMBL/GenBank/DDBJ databases">
        <title>Genome assemblies of two species of porcelain crab, Petrolisthes cinctipes and Petrolisthes manimaculis (Anomura: Porcellanidae).</title>
        <authorList>
            <person name="Angst P."/>
        </authorList>
    </citation>
    <scope>NUCLEOTIDE SEQUENCE</scope>
    <source>
        <strain evidence="1">PB745_01</strain>
        <tissue evidence="1">Gill</tissue>
    </source>
</reference>
<protein>
    <submittedName>
        <fullName evidence="1">Uncharacterized protein</fullName>
    </submittedName>
</protein>
<name>A0AAE1FQT6_PETCI</name>
<proteinExistence type="predicted"/>
<organism evidence="1 2">
    <name type="scientific">Petrolisthes cinctipes</name>
    <name type="common">Flat porcelain crab</name>
    <dbReference type="NCBI Taxonomy" id="88211"/>
    <lineage>
        <taxon>Eukaryota</taxon>
        <taxon>Metazoa</taxon>
        <taxon>Ecdysozoa</taxon>
        <taxon>Arthropoda</taxon>
        <taxon>Crustacea</taxon>
        <taxon>Multicrustacea</taxon>
        <taxon>Malacostraca</taxon>
        <taxon>Eumalacostraca</taxon>
        <taxon>Eucarida</taxon>
        <taxon>Decapoda</taxon>
        <taxon>Pleocyemata</taxon>
        <taxon>Anomura</taxon>
        <taxon>Galatheoidea</taxon>
        <taxon>Porcellanidae</taxon>
        <taxon>Petrolisthes</taxon>
    </lineage>
</organism>
<accession>A0AAE1FQT6</accession>
<dbReference type="AlphaFoldDB" id="A0AAE1FQT6"/>
<comment type="caution">
    <text evidence="1">The sequence shown here is derived from an EMBL/GenBank/DDBJ whole genome shotgun (WGS) entry which is preliminary data.</text>
</comment>
<gene>
    <name evidence="1" type="ORF">Pcinc_017126</name>
</gene>
<evidence type="ECO:0000313" key="1">
    <source>
        <dbReference type="EMBL" id="KAK3878224.1"/>
    </source>
</evidence>
<dbReference type="Proteomes" id="UP001286313">
    <property type="component" value="Unassembled WGS sequence"/>
</dbReference>
<sequence>MASIVTRAAPRLVRCCLVRPHVHTLTARTVISFQGATHPRTVAFEEVKEVQEEFMNEHLEMLSVWYSVAEKLALSRISQPELTPEELQKNNAMYKEQIVDLLDHMADKKVLDISKGWMGTM</sequence>
<keyword evidence="2" id="KW-1185">Reference proteome</keyword>